<dbReference type="OrthoDB" id="9804590at2"/>
<keyword evidence="1 4" id="KW-0489">Methyltransferase</keyword>
<dbReference type="InterPro" id="IPR030391">
    <property type="entry name" value="MeTrfase_TrmA_CS"/>
</dbReference>
<organism evidence="7 8">
    <name type="scientific">Abditibacterium utsteinense</name>
    <dbReference type="NCBI Taxonomy" id="1960156"/>
    <lineage>
        <taxon>Bacteria</taxon>
        <taxon>Pseudomonadati</taxon>
        <taxon>Abditibacteriota</taxon>
        <taxon>Abditibacteriia</taxon>
        <taxon>Abditibacteriales</taxon>
        <taxon>Abditibacteriaceae</taxon>
        <taxon>Abditibacterium</taxon>
    </lineage>
</organism>
<dbReference type="GO" id="GO:0070041">
    <property type="term" value="F:rRNA (uridine-C5-)-methyltransferase activity"/>
    <property type="evidence" value="ECO:0007669"/>
    <property type="project" value="TreeGrafter"/>
</dbReference>
<dbReference type="InterPro" id="IPR030390">
    <property type="entry name" value="MeTrfase_TrmA_AS"/>
</dbReference>
<dbReference type="FunCoup" id="A0A2S8SP58">
    <property type="interactions" value="536"/>
</dbReference>
<keyword evidence="3 4" id="KW-0949">S-adenosyl-L-methionine</keyword>
<dbReference type="InterPro" id="IPR010280">
    <property type="entry name" value="U5_MeTrfase_fam"/>
</dbReference>
<dbReference type="Pfam" id="PF01938">
    <property type="entry name" value="TRAM"/>
    <property type="match status" value="1"/>
</dbReference>
<dbReference type="Gene3D" id="2.40.50.1070">
    <property type="match status" value="1"/>
</dbReference>
<dbReference type="NCBIfam" id="TIGR00479">
    <property type="entry name" value="rumA"/>
    <property type="match status" value="1"/>
</dbReference>
<protein>
    <submittedName>
        <fullName evidence="7">23S rRNA (Uracil1939-C5)-methyltransferase</fullName>
    </submittedName>
</protein>
<dbReference type="InterPro" id="IPR012340">
    <property type="entry name" value="NA-bd_OB-fold"/>
</dbReference>
<dbReference type="PROSITE" id="PS01230">
    <property type="entry name" value="TRMA_1"/>
    <property type="match status" value="1"/>
</dbReference>
<dbReference type="CDD" id="cd02440">
    <property type="entry name" value="AdoMet_MTases"/>
    <property type="match status" value="1"/>
</dbReference>
<dbReference type="EMBL" id="NIGF01000028">
    <property type="protein sequence ID" value="PQV62577.1"/>
    <property type="molecule type" value="Genomic_DNA"/>
</dbReference>
<dbReference type="PROSITE" id="PS01231">
    <property type="entry name" value="TRMA_2"/>
    <property type="match status" value="1"/>
</dbReference>
<dbReference type="InterPro" id="IPR029063">
    <property type="entry name" value="SAM-dependent_MTases_sf"/>
</dbReference>
<dbReference type="PROSITE" id="PS50926">
    <property type="entry name" value="TRAM"/>
    <property type="match status" value="1"/>
</dbReference>
<comment type="caution">
    <text evidence="7">The sequence shown here is derived from an EMBL/GenBank/DDBJ whole genome shotgun (WGS) entry which is preliminary data.</text>
</comment>
<dbReference type="Gene3D" id="2.40.50.140">
    <property type="entry name" value="Nucleic acid-binding proteins"/>
    <property type="match status" value="1"/>
</dbReference>
<evidence type="ECO:0000313" key="8">
    <source>
        <dbReference type="Proteomes" id="UP000237684"/>
    </source>
</evidence>
<dbReference type="Gene3D" id="3.40.50.150">
    <property type="entry name" value="Vaccinia Virus protein VP39"/>
    <property type="match status" value="1"/>
</dbReference>
<dbReference type="RefSeq" id="WP_106381272.1">
    <property type="nucleotide sequence ID" value="NZ_NIGF01000028.1"/>
</dbReference>
<dbReference type="InParanoid" id="A0A2S8SP58"/>
<dbReference type="SUPFAM" id="SSF53335">
    <property type="entry name" value="S-adenosyl-L-methionine-dependent methyltransferases"/>
    <property type="match status" value="1"/>
</dbReference>
<evidence type="ECO:0000256" key="5">
    <source>
        <dbReference type="PROSITE-ProRule" id="PRU10015"/>
    </source>
</evidence>
<dbReference type="SUPFAM" id="SSF50249">
    <property type="entry name" value="Nucleic acid-binding proteins"/>
    <property type="match status" value="1"/>
</dbReference>
<keyword evidence="8" id="KW-1185">Reference proteome</keyword>
<name>A0A2S8SP58_9BACT</name>
<evidence type="ECO:0000313" key="7">
    <source>
        <dbReference type="EMBL" id="PQV62577.1"/>
    </source>
</evidence>
<feature type="domain" description="TRAM" evidence="6">
    <location>
        <begin position="7"/>
        <end position="66"/>
    </location>
</feature>
<feature type="binding site" evidence="4">
    <location>
        <position position="383"/>
    </location>
    <ligand>
        <name>S-adenosyl-L-methionine</name>
        <dbReference type="ChEBI" id="CHEBI:59789"/>
    </ligand>
</feature>
<comment type="similarity">
    <text evidence="4">Belongs to the class I-like SAM-binding methyltransferase superfamily. RNA M5U methyltransferase family.</text>
</comment>
<dbReference type="AlphaFoldDB" id="A0A2S8SP58"/>
<feature type="binding site" evidence="4">
    <location>
        <position position="288"/>
    </location>
    <ligand>
        <name>S-adenosyl-L-methionine</name>
        <dbReference type="ChEBI" id="CHEBI:59789"/>
    </ligand>
</feature>
<dbReference type="InterPro" id="IPR002792">
    <property type="entry name" value="TRAM_dom"/>
</dbReference>
<evidence type="ECO:0000256" key="1">
    <source>
        <dbReference type="ARBA" id="ARBA00022603"/>
    </source>
</evidence>
<dbReference type="PANTHER" id="PTHR11061">
    <property type="entry name" value="RNA M5U METHYLTRANSFERASE"/>
    <property type="match status" value="1"/>
</dbReference>
<evidence type="ECO:0000259" key="6">
    <source>
        <dbReference type="PROSITE" id="PS50926"/>
    </source>
</evidence>
<proteinExistence type="inferred from homology"/>
<dbReference type="Pfam" id="PF05958">
    <property type="entry name" value="tRNA_U5-meth_tr"/>
    <property type="match status" value="1"/>
</dbReference>
<accession>A0A2S8SP58</accession>
<feature type="binding site" evidence="4">
    <location>
        <position position="317"/>
    </location>
    <ligand>
        <name>S-adenosyl-L-methionine</name>
        <dbReference type="ChEBI" id="CHEBI:59789"/>
    </ligand>
</feature>
<dbReference type="Proteomes" id="UP000237684">
    <property type="component" value="Unassembled WGS sequence"/>
</dbReference>
<dbReference type="PROSITE" id="PS51687">
    <property type="entry name" value="SAM_MT_RNA_M5U"/>
    <property type="match status" value="1"/>
</dbReference>
<evidence type="ECO:0000256" key="3">
    <source>
        <dbReference type="ARBA" id="ARBA00022691"/>
    </source>
</evidence>
<keyword evidence="2 4" id="KW-0808">Transferase</keyword>
<sequence length="453" mass="49171">MIEKRLESTKNQSVRVAFHALAAGGEGVGRDETGKTVFAPFAAPGDVALVDLQSEKASFARGIIHETEVFSPQRVAPPCPQFRPETPLLSCGGCSWQHVDLGAQRDAKRDIVQSALTRIGGQDVEVEATRGGAGYAYRNKADFVLGRAKNEAQIGFFADSSHDLIDARVCPIQATKNEATLRAAREILSENPNWAFDAHSGRGIWRRLVARVSSAGEGLATLVTSGEAVISSDEIRQIAHKLRDKVPHLVGVLAQAPRGETQILWGRDYLMESANGLDFRVSGAAFWQVNAEMSPLLARAALEVGRVQGGEKALDLFCGAGLFALHMARAGALVTGIESNRGAVRDAIWNAEHNDLRAEFRAGDAARELKKFKKGDFDLVLLDPPRAGARECIDFLPQIAAQRIVYVSCDPATLSRDAKLLAARGYQLRRAIPFDLFPQTAHIEVVALFERDS</sequence>
<dbReference type="GO" id="GO:0070475">
    <property type="term" value="P:rRNA base methylation"/>
    <property type="evidence" value="ECO:0007669"/>
    <property type="project" value="TreeGrafter"/>
</dbReference>
<feature type="active site" description="Nucleophile" evidence="4">
    <location>
        <position position="409"/>
    </location>
</feature>
<gene>
    <name evidence="7" type="ORF">B1R32_12815</name>
</gene>
<dbReference type="PANTHER" id="PTHR11061:SF30">
    <property type="entry name" value="TRNA (URACIL(54)-C(5))-METHYLTRANSFERASE"/>
    <property type="match status" value="1"/>
</dbReference>
<evidence type="ECO:0000256" key="2">
    <source>
        <dbReference type="ARBA" id="ARBA00022679"/>
    </source>
</evidence>
<reference evidence="7 8" key="1">
    <citation type="journal article" date="2018" name="Syst. Appl. Microbiol.">
        <title>Abditibacterium utsteinense sp. nov., the first cultivated member of candidate phylum FBP, isolated from ice-free Antarctic soil samples.</title>
        <authorList>
            <person name="Tahon G."/>
            <person name="Tytgat B."/>
            <person name="Lebbe L."/>
            <person name="Carlier A."/>
            <person name="Willems A."/>
        </authorList>
    </citation>
    <scope>NUCLEOTIDE SEQUENCE [LARGE SCALE GENOMIC DNA]</scope>
    <source>
        <strain evidence="7 8">LMG 29911</strain>
    </source>
</reference>
<feature type="binding site" evidence="4">
    <location>
        <position position="338"/>
    </location>
    <ligand>
        <name>S-adenosyl-L-methionine</name>
        <dbReference type="ChEBI" id="CHEBI:59789"/>
    </ligand>
</feature>
<feature type="active site" evidence="5">
    <location>
        <position position="409"/>
    </location>
</feature>
<evidence type="ECO:0000256" key="4">
    <source>
        <dbReference type="PROSITE-ProRule" id="PRU01024"/>
    </source>
</evidence>